<keyword evidence="1" id="KW-0472">Membrane</keyword>
<gene>
    <name evidence="2" type="ordered locus">MTR_3g062895</name>
</gene>
<keyword evidence="1" id="KW-1133">Transmembrane helix</keyword>
<dbReference type="Proteomes" id="UP000002051">
    <property type="component" value="Chromosome 3"/>
</dbReference>
<keyword evidence="1 2" id="KW-0812">Transmembrane</keyword>
<dbReference type="EnsemblPlants" id="KEH34532">
    <property type="protein sequence ID" value="KEH34532"/>
    <property type="gene ID" value="MTR_3g062895"/>
</dbReference>
<reference evidence="2 4" key="1">
    <citation type="journal article" date="2011" name="Nature">
        <title>The Medicago genome provides insight into the evolution of rhizobial symbioses.</title>
        <authorList>
            <person name="Young N.D."/>
            <person name="Debelle F."/>
            <person name="Oldroyd G.E."/>
            <person name="Geurts R."/>
            <person name="Cannon S.B."/>
            <person name="Udvardi M.K."/>
            <person name="Benedito V.A."/>
            <person name="Mayer K.F."/>
            <person name="Gouzy J."/>
            <person name="Schoof H."/>
            <person name="Van de Peer Y."/>
            <person name="Proost S."/>
            <person name="Cook D.R."/>
            <person name="Meyers B.C."/>
            <person name="Spannagl M."/>
            <person name="Cheung F."/>
            <person name="De Mita S."/>
            <person name="Krishnakumar V."/>
            <person name="Gundlach H."/>
            <person name="Zhou S."/>
            <person name="Mudge J."/>
            <person name="Bharti A.K."/>
            <person name="Murray J.D."/>
            <person name="Naoumkina M.A."/>
            <person name="Rosen B."/>
            <person name="Silverstein K.A."/>
            <person name="Tang H."/>
            <person name="Rombauts S."/>
            <person name="Zhao P.X."/>
            <person name="Zhou P."/>
            <person name="Barbe V."/>
            <person name="Bardou P."/>
            <person name="Bechner M."/>
            <person name="Bellec A."/>
            <person name="Berger A."/>
            <person name="Berges H."/>
            <person name="Bidwell S."/>
            <person name="Bisseling T."/>
            <person name="Choisne N."/>
            <person name="Couloux A."/>
            <person name="Denny R."/>
            <person name="Deshpande S."/>
            <person name="Dai X."/>
            <person name="Doyle J.J."/>
            <person name="Dudez A.M."/>
            <person name="Farmer A.D."/>
            <person name="Fouteau S."/>
            <person name="Franken C."/>
            <person name="Gibelin C."/>
            <person name="Gish J."/>
            <person name="Goldstein S."/>
            <person name="Gonzalez A.J."/>
            <person name="Green P.J."/>
            <person name="Hallab A."/>
            <person name="Hartog M."/>
            <person name="Hua A."/>
            <person name="Humphray S.J."/>
            <person name="Jeong D.H."/>
            <person name="Jing Y."/>
            <person name="Jocker A."/>
            <person name="Kenton S.M."/>
            <person name="Kim D.J."/>
            <person name="Klee K."/>
            <person name="Lai H."/>
            <person name="Lang C."/>
            <person name="Lin S."/>
            <person name="Macmil S.L."/>
            <person name="Magdelenat G."/>
            <person name="Matthews L."/>
            <person name="McCorrison J."/>
            <person name="Monaghan E.L."/>
            <person name="Mun J.H."/>
            <person name="Najar F.Z."/>
            <person name="Nicholson C."/>
            <person name="Noirot C."/>
            <person name="O'Bleness M."/>
            <person name="Paule C.R."/>
            <person name="Poulain J."/>
            <person name="Prion F."/>
            <person name="Qin B."/>
            <person name="Qu C."/>
            <person name="Retzel E.F."/>
            <person name="Riddle C."/>
            <person name="Sallet E."/>
            <person name="Samain S."/>
            <person name="Samson N."/>
            <person name="Sanders I."/>
            <person name="Saurat O."/>
            <person name="Scarpelli C."/>
            <person name="Schiex T."/>
            <person name="Segurens B."/>
            <person name="Severin A.J."/>
            <person name="Sherrier D.J."/>
            <person name="Shi R."/>
            <person name="Sims S."/>
            <person name="Singer S.R."/>
            <person name="Sinharoy S."/>
            <person name="Sterck L."/>
            <person name="Viollet A."/>
            <person name="Wang B.B."/>
            <person name="Wang K."/>
            <person name="Wang M."/>
            <person name="Wang X."/>
            <person name="Warfsmann J."/>
            <person name="Weissenbach J."/>
            <person name="White D.D."/>
            <person name="White J.D."/>
            <person name="Wiley G.B."/>
            <person name="Wincker P."/>
            <person name="Xing Y."/>
            <person name="Yang L."/>
            <person name="Yao Z."/>
            <person name="Ying F."/>
            <person name="Zhai J."/>
            <person name="Zhou L."/>
            <person name="Zuber A."/>
            <person name="Denarie J."/>
            <person name="Dixon R.A."/>
            <person name="May G.D."/>
            <person name="Schwartz D.C."/>
            <person name="Rogers J."/>
            <person name="Quetier F."/>
            <person name="Town C.D."/>
            <person name="Roe B.A."/>
        </authorList>
    </citation>
    <scope>NUCLEOTIDE SEQUENCE [LARGE SCALE GENOMIC DNA]</scope>
    <source>
        <strain evidence="2">A17</strain>
        <strain evidence="3 4">cv. Jemalong A17</strain>
    </source>
</reference>
<organism evidence="2 4">
    <name type="scientific">Medicago truncatula</name>
    <name type="common">Barrel medic</name>
    <name type="synonym">Medicago tribuloides</name>
    <dbReference type="NCBI Taxonomy" id="3880"/>
    <lineage>
        <taxon>Eukaryota</taxon>
        <taxon>Viridiplantae</taxon>
        <taxon>Streptophyta</taxon>
        <taxon>Embryophyta</taxon>
        <taxon>Tracheophyta</taxon>
        <taxon>Spermatophyta</taxon>
        <taxon>Magnoliopsida</taxon>
        <taxon>eudicotyledons</taxon>
        <taxon>Gunneridae</taxon>
        <taxon>Pentapetalae</taxon>
        <taxon>rosids</taxon>
        <taxon>fabids</taxon>
        <taxon>Fabales</taxon>
        <taxon>Fabaceae</taxon>
        <taxon>Papilionoideae</taxon>
        <taxon>50 kb inversion clade</taxon>
        <taxon>NPAAA clade</taxon>
        <taxon>Hologalegina</taxon>
        <taxon>IRL clade</taxon>
        <taxon>Trifolieae</taxon>
        <taxon>Medicago</taxon>
    </lineage>
</organism>
<reference evidence="3" key="3">
    <citation type="submission" date="2015-04" db="UniProtKB">
        <authorList>
            <consortium name="EnsemblPlants"/>
        </authorList>
    </citation>
    <scope>IDENTIFICATION</scope>
    <source>
        <strain evidence="3">cv. Jemalong A17</strain>
    </source>
</reference>
<dbReference type="HOGENOM" id="CLU_2530883_0_0_1"/>
<evidence type="ECO:0000256" key="1">
    <source>
        <dbReference type="SAM" id="Phobius"/>
    </source>
</evidence>
<sequence length="84" mass="9551">MSQTHSAPKFCQRFIVFLLLAGLHGLASVCMYLGEREKEKLDKIRAKSILSSSIAKPSVVQDKLLDQLQMAYTLVDAYKHQQFH</sequence>
<evidence type="ECO:0000313" key="2">
    <source>
        <dbReference type="EMBL" id="KEH34532.1"/>
    </source>
</evidence>
<feature type="transmembrane region" description="Helical" evidence="1">
    <location>
        <begin position="14"/>
        <end position="34"/>
    </location>
</feature>
<name>A0A072UY75_MEDTR</name>
<proteinExistence type="predicted"/>
<keyword evidence="4" id="KW-1185">Reference proteome</keyword>
<protein>
    <submittedName>
        <fullName evidence="2">Transmembrane protein, putative</fullName>
    </submittedName>
</protein>
<dbReference type="AlphaFoldDB" id="A0A072UY75"/>
<reference evidence="2 4" key="2">
    <citation type="journal article" date="2014" name="BMC Genomics">
        <title>An improved genome release (version Mt4.0) for the model legume Medicago truncatula.</title>
        <authorList>
            <person name="Tang H."/>
            <person name="Krishnakumar V."/>
            <person name="Bidwell S."/>
            <person name="Rosen B."/>
            <person name="Chan A."/>
            <person name="Zhou S."/>
            <person name="Gentzbittel L."/>
            <person name="Childs K.L."/>
            <person name="Yandell M."/>
            <person name="Gundlach H."/>
            <person name="Mayer K.F."/>
            <person name="Schwartz D.C."/>
            <person name="Town C.D."/>
        </authorList>
    </citation>
    <scope>GENOME REANNOTATION</scope>
    <source>
        <strain evidence="2">A17</strain>
        <strain evidence="3 4">cv. Jemalong A17</strain>
    </source>
</reference>
<dbReference type="EMBL" id="CM001219">
    <property type="protein sequence ID" value="KEH34532.1"/>
    <property type="molecule type" value="Genomic_DNA"/>
</dbReference>
<evidence type="ECO:0000313" key="3">
    <source>
        <dbReference type="EnsemblPlants" id="KEH34532"/>
    </source>
</evidence>
<evidence type="ECO:0000313" key="4">
    <source>
        <dbReference type="Proteomes" id="UP000002051"/>
    </source>
</evidence>
<accession>A0A072UY75</accession>